<dbReference type="EMBL" id="CP071090">
    <property type="protein sequence ID" value="QSQ19179.1"/>
    <property type="molecule type" value="Genomic_DNA"/>
</dbReference>
<dbReference type="RefSeq" id="WP_206720767.1">
    <property type="nucleotide sequence ID" value="NZ_CP071090.1"/>
</dbReference>
<accession>A0ABX7NLC6</accession>
<reference evidence="2 3" key="1">
    <citation type="submission" date="2021-02" db="EMBL/GenBank/DDBJ databases">
        <title>De Novo genome assembly of isolated myxobacteria.</title>
        <authorList>
            <person name="Stevens D.C."/>
        </authorList>
    </citation>
    <scope>NUCLEOTIDE SEQUENCE [LARGE SCALE GENOMIC DNA]</scope>
    <source>
        <strain evidence="3">SCPEA02</strain>
    </source>
</reference>
<proteinExistence type="predicted"/>
<organism evidence="2 3">
    <name type="scientific">Pyxidicoccus parkwayensis</name>
    <dbReference type="NCBI Taxonomy" id="2813578"/>
    <lineage>
        <taxon>Bacteria</taxon>
        <taxon>Pseudomonadati</taxon>
        <taxon>Myxococcota</taxon>
        <taxon>Myxococcia</taxon>
        <taxon>Myxococcales</taxon>
        <taxon>Cystobacterineae</taxon>
        <taxon>Myxococcaceae</taxon>
        <taxon>Pyxidicoccus</taxon>
    </lineage>
</organism>
<keyword evidence="3" id="KW-1185">Reference proteome</keyword>
<evidence type="ECO:0000313" key="2">
    <source>
        <dbReference type="EMBL" id="QSQ19179.1"/>
    </source>
</evidence>
<feature type="region of interest" description="Disordered" evidence="1">
    <location>
        <begin position="70"/>
        <end position="93"/>
    </location>
</feature>
<evidence type="ECO:0000313" key="3">
    <source>
        <dbReference type="Proteomes" id="UP000662747"/>
    </source>
</evidence>
<protein>
    <submittedName>
        <fullName evidence="2">Uncharacterized protein</fullName>
    </submittedName>
</protein>
<sequence length="93" mass="10369">MAQTDFSAELAAAVLELPVDELHESWRQLEDAHMVRGRWFTHDVVGEVLQASMPEPIRASLRERIVRTYAHGTSNGHTPARPRLPSPAERGTG</sequence>
<gene>
    <name evidence="2" type="ORF">JY651_27960</name>
</gene>
<dbReference type="Proteomes" id="UP000662747">
    <property type="component" value="Chromosome"/>
</dbReference>
<evidence type="ECO:0000256" key="1">
    <source>
        <dbReference type="SAM" id="MobiDB-lite"/>
    </source>
</evidence>
<name>A0ABX7NLC6_9BACT</name>